<keyword evidence="4" id="KW-1185">Reference proteome</keyword>
<dbReference type="Proteomes" id="UP001301350">
    <property type="component" value="Unassembled WGS sequence"/>
</dbReference>
<keyword evidence="2" id="KW-0812">Transmembrane</keyword>
<feature type="region of interest" description="Disordered" evidence="1">
    <location>
        <begin position="183"/>
        <end position="214"/>
    </location>
</feature>
<keyword evidence="2" id="KW-0472">Membrane</keyword>
<comment type="caution">
    <text evidence="3">The sequence shown here is derived from an EMBL/GenBank/DDBJ whole genome shotgun (WGS) entry which is preliminary data.</text>
</comment>
<reference evidence="3 4" key="1">
    <citation type="submission" date="2022-07" db="EMBL/GenBank/DDBJ databases">
        <title>Genome-wide signatures of adaptation to extreme environments.</title>
        <authorList>
            <person name="Cho C.H."/>
            <person name="Yoon H.S."/>
        </authorList>
    </citation>
    <scope>NUCLEOTIDE SEQUENCE [LARGE SCALE GENOMIC DNA]</scope>
    <source>
        <strain evidence="3 4">DBV 063 E5</strain>
    </source>
</reference>
<dbReference type="EMBL" id="JANCYW010000005">
    <property type="protein sequence ID" value="KAK4535449.1"/>
    <property type="molecule type" value="Genomic_DNA"/>
</dbReference>
<sequence length="631" mass="71987">MQLWSGSHPLSWASLRPGSSAQRAMARCQRCRTLRAVHIVLAVTFSLSLLWLISLGRLGYKPPPRTYSLSSPAWVPHERLLPLHFLSWSSDDWGRSADAVPLYRSLFAREHLWAQAGDAIANLSRGTPWTRATLDTPLDLRRLRATLERLNAGAAHPRQRVVLSPMWVVGGPDIQRMQQQMRARMSGGTATRRPTGVADADDSRSASNPNGSLESPLVYHEVLLRHRSVNEERLVPGHNDLEATELVSLYLDLWHERLWHPEYHGRSHFHVRQWLQELAASDRPSPGISAVRPLAAPSIANRSTASPTTISPARTCLQHGYVCGSTYAALRSEFSVDDHAFDRPWLAGGLRAFRQFWGYAPRVMSSPHNTWSLRMLRELEHRFGVVGVDLGSQQARRLRWRLRERCRSGRDPRACGSQLSLLDRVRADAFYQYEYRCGSRTAAMVRRARMHAPGFTALMWHAQNALGATYTYAEHRRWMRCFERTVEALRQLNHTVMVTASELHQLRRRGWSREVWADALVFRNARQHDVWVRVPCLERLYDYAEEWCGRVLHVRRYPPLGVSEWLERPSEAVECVCGPDTEREAVGEETMRYPEAEPDMEVDDMGTGDSRPALLLRAGDMWVEVSADPIG</sequence>
<dbReference type="AlphaFoldDB" id="A0AAV9IT81"/>
<gene>
    <name evidence="3" type="ORF">CDCA_CDCA05G1474</name>
</gene>
<protein>
    <submittedName>
        <fullName evidence="3">Uncharacterized protein</fullName>
    </submittedName>
</protein>
<feature type="transmembrane region" description="Helical" evidence="2">
    <location>
        <begin position="33"/>
        <end position="53"/>
    </location>
</feature>
<name>A0AAV9IT81_CYACA</name>
<evidence type="ECO:0000256" key="2">
    <source>
        <dbReference type="SAM" id="Phobius"/>
    </source>
</evidence>
<evidence type="ECO:0000313" key="4">
    <source>
        <dbReference type="Proteomes" id="UP001301350"/>
    </source>
</evidence>
<proteinExistence type="predicted"/>
<keyword evidence="2" id="KW-1133">Transmembrane helix</keyword>
<accession>A0AAV9IT81</accession>
<evidence type="ECO:0000313" key="3">
    <source>
        <dbReference type="EMBL" id="KAK4535449.1"/>
    </source>
</evidence>
<organism evidence="3 4">
    <name type="scientific">Cyanidium caldarium</name>
    <name type="common">Red alga</name>
    <dbReference type="NCBI Taxonomy" id="2771"/>
    <lineage>
        <taxon>Eukaryota</taxon>
        <taxon>Rhodophyta</taxon>
        <taxon>Bangiophyceae</taxon>
        <taxon>Cyanidiales</taxon>
        <taxon>Cyanidiaceae</taxon>
        <taxon>Cyanidium</taxon>
    </lineage>
</organism>
<evidence type="ECO:0000256" key="1">
    <source>
        <dbReference type="SAM" id="MobiDB-lite"/>
    </source>
</evidence>